<keyword evidence="3" id="KW-1185">Reference proteome</keyword>
<evidence type="ECO:0000313" key="2">
    <source>
        <dbReference type="EMBL" id="MEJ8815461.1"/>
    </source>
</evidence>
<dbReference type="EMBL" id="JBBKZU010000020">
    <property type="protein sequence ID" value="MEJ8815461.1"/>
    <property type="molecule type" value="Genomic_DNA"/>
</dbReference>
<evidence type="ECO:0000256" key="1">
    <source>
        <dbReference type="SAM" id="MobiDB-lite"/>
    </source>
</evidence>
<sequence>MLKSFELFEKFRTALADEAVKAVGPDALLSVLRYTSNPNSRMLTARHRSASLLDRAAHMGYFAPLHLKDEFGAIAFYLRQTDKLNLVKGLGRALVGIESGATSCAFLMGHVVPQGPLSTAAKQRVAIAGPTTLVAYLLARYVQELLYLPPDQFVRLLHEMKVTGQLFMFTDDERVILGMPHEERMEATTQGFLIGQMLAFHDPSLDEESSSMQLRLTPAEVKQLAFNGRHNFEPFLLEQDHGNNSDRSGPPQLVHEDGDGS</sequence>
<proteinExistence type="predicted"/>
<organism evidence="2 3">
    <name type="scientific">Variovorax ureilyticus</name>
    <dbReference type="NCBI Taxonomy" id="1836198"/>
    <lineage>
        <taxon>Bacteria</taxon>
        <taxon>Pseudomonadati</taxon>
        <taxon>Pseudomonadota</taxon>
        <taxon>Betaproteobacteria</taxon>
        <taxon>Burkholderiales</taxon>
        <taxon>Comamonadaceae</taxon>
        <taxon>Variovorax</taxon>
    </lineage>
</organism>
<reference evidence="2 3" key="1">
    <citation type="submission" date="2024-03" db="EMBL/GenBank/DDBJ databases">
        <title>Novel species of the genus Variovorax.</title>
        <authorList>
            <person name="Liu Q."/>
            <person name="Xin Y.-H."/>
        </authorList>
    </citation>
    <scope>NUCLEOTIDE SEQUENCE [LARGE SCALE GENOMIC DNA]</scope>
    <source>
        <strain evidence="2 3">KACC 18899</strain>
    </source>
</reference>
<accession>A0ABU8VQ51</accession>
<feature type="region of interest" description="Disordered" evidence="1">
    <location>
        <begin position="236"/>
        <end position="261"/>
    </location>
</feature>
<dbReference type="RefSeq" id="WP_340360667.1">
    <property type="nucleotide sequence ID" value="NZ_JBBKZU010000020.1"/>
</dbReference>
<protein>
    <submittedName>
        <fullName evidence="2">Uncharacterized protein</fullName>
    </submittedName>
</protein>
<dbReference type="Proteomes" id="UP001365846">
    <property type="component" value="Unassembled WGS sequence"/>
</dbReference>
<name>A0ABU8VQ51_9BURK</name>
<comment type="caution">
    <text evidence="2">The sequence shown here is derived from an EMBL/GenBank/DDBJ whole genome shotgun (WGS) entry which is preliminary data.</text>
</comment>
<evidence type="ECO:0000313" key="3">
    <source>
        <dbReference type="Proteomes" id="UP001365846"/>
    </source>
</evidence>
<gene>
    <name evidence="2" type="ORF">WKW77_30660</name>
</gene>